<evidence type="ECO:0000259" key="9">
    <source>
        <dbReference type="Pfam" id="PF02878"/>
    </source>
</evidence>
<dbReference type="Gene3D" id="3.90.550.10">
    <property type="entry name" value="Spore Coat Polysaccharide Biosynthesis Protein SpsA, Chain A"/>
    <property type="match status" value="1"/>
</dbReference>
<evidence type="ECO:0000313" key="12">
    <source>
        <dbReference type="EMBL" id="CAH2032599.1"/>
    </source>
</evidence>
<dbReference type="InterPro" id="IPR018357">
    <property type="entry name" value="Hexapep_transf_CS"/>
</dbReference>
<keyword evidence="13" id="KW-1185">Reference proteome</keyword>
<evidence type="ECO:0000256" key="3">
    <source>
        <dbReference type="ARBA" id="ARBA00022490"/>
    </source>
</evidence>
<dbReference type="Pfam" id="PF00483">
    <property type="entry name" value="NTP_transferase"/>
    <property type="match status" value="1"/>
</dbReference>
<dbReference type="CDD" id="cd04181">
    <property type="entry name" value="NTP_transferase"/>
    <property type="match status" value="1"/>
</dbReference>
<comment type="similarity">
    <text evidence="2">Belongs to the phosphohexose mutase family.</text>
</comment>
<dbReference type="InterPro" id="IPR005835">
    <property type="entry name" value="NTP_transferase_dom"/>
</dbReference>
<feature type="domain" description="Alpha-D-phosphohexomutase alpha/beta/alpha" evidence="10">
    <location>
        <begin position="534"/>
        <end position="634"/>
    </location>
</feature>
<dbReference type="PANTHER" id="PTHR22572">
    <property type="entry name" value="SUGAR-1-PHOSPHATE GUANYL TRANSFERASE"/>
    <property type="match status" value="1"/>
</dbReference>
<reference evidence="12 13" key="1">
    <citation type="submission" date="2022-03" db="EMBL/GenBank/DDBJ databases">
        <authorList>
            <person name="Koch H."/>
        </authorList>
    </citation>
    <scope>NUCLEOTIDE SEQUENCE [LARGE SCALE GENOMIC DNA]</scope>
    <source>
        <strain evidence="12 13">G1</strain>
    </source>
</reference>
<dbReference type="Gene3D" id="2.160.10.10">
    <property type="entry name" value="Hexapeptide repeat proteins"/>
    <property type="match status" value="2"/>
</dbReference>
<dbReference type="Pfam" id="PF02878">
    <property type="entry name" value="PGM_PMM_I"/>
    <property type="match status" value="1"/>
</dbReference>
<dbReference type="Proteomes" id="UP001295463">
    <property type="component" value="Chromosome"/>
</dbReference>
<dbReference type="InterPro" id="IPR036900">
    <property type="entry name" value="A-D-PHexomutase_C_sf"/>
</dbReference>
<dbReference type="InterPro" id="IPR056764">
    <property type="entry name" value="LbH_EIF2B3/5"/>
</dbReference>
<evidence type="ECO:0000313" key="13">
    <source>
        <dbReference type="Proteomes" id="UP001295463"/>
    </source>
</evidence>
<keyword evidence="7" id="KW-0648">Protein biosynthesis</keyword>
<protein>
    <submittedName>
        <fullName evidence="12">Mannose-1-phosphate guanylyltransferase</fullName>
        <ecNumber evidence="12">2.7.7.13</ecNumber>
        <ecNumber evidence="12">5.4.2.8</ecNumber>
    </submittedName>
</protein>
<dbReference type="InterPro" id="IPR016055">
    <property type="entry name" value="A-D-PHexomutase_a/b/a-I/II/III"/>
</dbReference>
<keyword evidence="12" id="KW-0413">Isomerase</keyword>
<name>A0ABM9DBI3_9BACT</name>
<dbReference type="SUPFAM" id="SSF51161">
    <property type="entry name" value="Trimeric LpxA-like enzymes"/>
    <property type="match status" value="1"/>
</dbReference>
<evidence type="ECO:0000259" key="8">
    <source>
        <dbReference type="Pfam" id="PF00483"/>
    </source>
</evidence>
<dbReference type="RefSeq" id="WP_305733340.1">
    <property type="nucleotide sequence ID" value="NZ_OW150024.1"/>
</dbReference>
<evidence type="ECO:0000256" key="7">
    <source>
        <dbReference type="ARBA" id="ARBA00022917"/>
    </source>
</evidence>
<gene>
    <name evidence="12" type="ORF">GEAMG1_2763</name>
</gene>
<dbReference type="Pfam" id="PF02879">
    <property type="entry name" value="PGM_PMM_II"/>
    <property type="match status" value="1"/>
</dbReference>
<keyword evidence="6" id="KW-0677">Repeat</keyword>
<evidence type="ECO:0000259" key="11">
    <source>
        <dbReference type="Pfam" id="PF25084"/>
    </source>
</evidence>
<dbReference type="SUPFAM" id="SSF53738">
    <property type="entry name" value="Phosphoglucomutase, first 3 domains"/>
    <property type="match status" value="3"/>
</dbReference>
<keyword evidence="4" id="KW-0396">Initiation factor</keyword>
<evidence type="ECO:0000256" key="4">
    <source>
        <dbReference type="ARBA" id="ARBA00022540"/>
    </source>
</evidence>
<dbReference type="EC" id="2.7.7.13" evidence="12"/>
<keyword evidence="12" id="KW-0548">Nucleotidyltransferase</keyword>
<comment type="subcellular location">
    <subcellularLocation>
        <location evidence="1">Cytoplasm</location>
        <location evidence="1">Cytosol</location>
    </subcellularLocation>
</comment>
<keyword evidence="3" id="KW-0963">Cytoplasm</keyword>
<dbReference type="SUPFAM" id="SSF55957">
    <property type="entry name" value="Phosphoglucomutase, C-terminal domain"/>
    <property type="match status" value="1"/>
</dbReference>
<evidence type="ECO:0000256" key="1">
    <source>
        <dbReference type="ARBA" id="ARBA00004514"/>
    </source>
</evidence>
<evidence type="ECO:0000256" key="5">
    <source>
        <dbReference type="ARBA" id="ARBA00022679"/>
    </source>
</evidence>
<dbReference type="InterPro" id="IPR029044">
    <property type="entry name" value="Nucleotide-diphossugar_trans"/>
</dbReference>
<dbReference type="PROSITE" id="PS00101">
    <property type="entry name" value="HEXAPEP_TRANSFERASES"/>
    <property type="match status" value="1"/>
</dbReference>
<feature type="domain" description="EIF2B subunit epsilon/gamma LbH" evidence="11">
    <location>
        <begin position="256"/>
        <end position="353"/>
    </location>
</feature>
<dbReference type="InterPro" id="IPR005844">
    <property type="entry name" value="A-D-PHexomutase_a/b/a-I"/>
</dbReference>
<dbReference type="EC" id="5.4.2.8" evidence="12"/>
<dbReference type="Gene3D" id="3.40.120.10">
    <property type="entry name" value="Alpha-D-Glucose-1,6-Bisphosphate, subunit A, domain 3"/>
    <property type="match status" value="3"/>
</dbReference>
<dbReference type="Pfam" id="PF25084">
    <property type="entry name" value="LbH_EIF2B"/>
    <property type="match status" value="1"/>
</dbReference>
<feature type="domain" description="Alpha-D-phosphohexomutase alpha/beta/alpha" evidence="9">
    <location>
        <begin position="391"/>
        <end position="515"/>
    </location>
</feature>
<dbReference type="InterPro" id="IPR050486">
    <property type="entry name" value="Mannose-1P_guanyltransferase"/>
</dbReference>
<sequence>MKAVIMAGGFGTRIQPLTGSIPKPMIPLFNRPIMLHIVELLKKYDITDLVMLLYHQPGIIKKFFRDGADFGVRITYVTPLQDMGTAGAVKAAEKYLDERFLVISGDLLTDFNLKKVIDFHDANKAMATITLTSVKDPLQFGVVITDKEKRITQFLEKPGWGEVISDTINTGIYVLEPEIFNYIPAGENFDFSQDLFPLMLRNQDPLYGVTAKGYWRDIGNTDSYREAYHDIFKGRVNLKIDEEKQDYVGKDLRIGTDVTLEDAGGIEGTVVIGDNSQVSRDVRIKDSVIGRNCTIEAGVRLNRCAIWDNSYVKKGARITDSVICSNVRVGQAAILEEGVIVADETSIGDEVHIKADVKIWPRKVIESGATVTANLIWGEKWKKSLFEGAIIKGLSNVELTPEFAAKLGCAYGTMLPKGSYVLGGRDAKRSSRMLKRCFVGGLLSAGVNVRDMTMTCLPVIRYKLKTFGEVGGFHFRQASDDPASMEIVFLDGEGLDFSSNMAKNAERIYYKENFRRAHHTEPGALVDIPQAVDFYREGFLRALNVEQCRKAAWTVVVDFNFAPACQVLPMLLNELGCNVVALNAYIDEGKGGVSPKPKDEALRQLSTIVGSLGAQAGFWLEPGAEAITLVDETGTIHDGVGLLALVAALKLKGEKRGAIAVPVQAPSTIEQMALKRKCSVTRTKSSDRAMLEAASSSEVILAGTIDGRFAFPAFQGAFDGMFTIAKLVELSAILAIPLSKVLQDAPTRAFHEARVSCPWEMKGGIMRKMSEDSLDKEASFVDGIKVQFGNDWVLVLPDQYLPCVHIFAEAKDDRTATKLLDSYQKKVEGWKKELA</sequence>
<feature type="domain" description="Nucleotidyl transferase" evidence="8">
    <location>
        <begin position="2"/>
        <end position="231"/>
    </location>
</feature>
<evidence type="ECO:0000256" key="2">
    <source>
        <dbReference type="ARBA" id="ARBA00010231"/>
    </source>
</evidence>
<dbReference type="Gene3D" id="3.30.310.50">
    <property type="entry name" value="Alpha-D-phosphohexomutase, C-terminal domain"/>
    <property type="match status" value="1"/>
</dbReference>
<dbReference type="SUPFAM" id="SSF53448">
    <property type="entry name" value="Nucleotide-diphospho-sugar transferases"/>
    <property type="match status" value="1"/>
</dbReference>
<evidence type="ECO:0000256" key="6">
    <source>
        <dbReference type="ARBA" id="ARBA00022737"/>
    </source>
</evidence>
<dbReference type="InterPro" id="IPR011004">
    <property type="entry name" value="Trimer_LpxA-like_sf"/>
</dbReference>
<dbReference type="InterPro" id="IPR005845">
    <property type="entry name" value="A-D-PHexomutase_a/b/a-II"/>
</dbReference>
<dbReference type="GO" id="GO:0004475">
    <property type="term" value="F:mannose-1-phosphate guanylyltransferase (GTP) activity"/>
    <property type="evidence" value="ECO:0007669"/>
    <property type="project" value="UniProtKB-EC"/>
</dbReference>
<keyword evidence="5 12" id="KW-0808">Transferase</keyword>
<accession>A0ABM9DBI3</accession>
<proteinExistence type="inferred from homology"/>
<dbReference type="EMBL" id="OW150024">
    <property type="protein sequence ID" value="CAH2032599.1"/>
    <property type="molecule type" value="Genomic_DNA"/>
</dbReference>
<organism evidence="12 13">
    <name type="scientific">Trichlorobacter ammonificans</name>
    <dbReference type="NCBI Taxonomy" id="2916410"/>
    <lineage>
        <taxon>Bacteria</taxon>
        <taxon>Pseudomonadati</taxon>
        <taxon>Thermodesulfobacteriota</taxon>
        <taxon>Desulfuromonadia</taxon>
        <taxon>Geobacterales</taxon>
        <taxon>Geobacteraceae</taxon>
        <taxon>Trichlorobacter</taxon>
    </lineage>
</organism>
<evidence type="ECO:0000259" key="10">
    <source>
        <dbReference type="Pfam" id="PF02879"/>
    </source>
</evidence>
<dbReference type="CDD" id="cd05805">
    <property type="entry name" value="MPG1_transferase"/>
    <property type="match status" value="1"/>
</dbReference>
<dbReference type="GO" id="GO:0004615">
    <property type="term" value="F:phosphomannomutase activity"/>
    <property type="evidence" value="ECO:0007669"/>
    <property type="project" value="UniProtKB-EC"/>
</dbReference>
<dbReference type="CDD" id="cd03356">
    <property type="entry name" value="LbH_G1P_AT_C_like"/>
    <property type="match status" value="1"/>
</dbReference>